<dbReference type="EMBL" id="VEPZ02000065">
    <property type="protein sequence ID" value="KAE8734595.1"/>
    <property type="molecule type" value="Genomic_DNA"/>
</dbReference>
<evidence type="ECO:0000313" key="3">
    <source>
        <dbReference type="Proteomes" id="UP000436088"/>
    </source>
</evidence>
<proteinExistence type="predicted"/>
<evidence type="ECO:0000259" key="1">
    <source>
        <dbReference type="PROSITE" id="PS50053"/>
    </source>
</evidence>
<dbReference type="Pfam" id="PF00240">
    <property type="entry name" value="ubiquitin"/>
    <property type="match status" value="1"/>
</dbReference>
<dbReference type="AlphaFoldDB" id="A0A6A3CYE6"/>
<accession>A0A6A3CYE6</accession>
<reference evidence="2" key="1">
    <citation type="submission" date="2019-09" db="EMBL/GenBank/DDBJ databases">
        <title>Draft genome information of white flower Hibiscus syriacus.</title>
        <authorList>
            <person name="Kim Y.-M."/>
        </authorList>
    </citation>
    <scope>NUCLEOTIDE SEQUENCE [LARGE SCALE GENOMIC DNA]</scope>
    <source>
        <strain evidence="2">YM2019G1</strain>
    </source>
</reference>
<sequence length="175" mass="19601">MMKLKSKRFCRGSFRFGNGGKGGQKGCGNNNNNNSIINEIKWELRPGGMLVQRRDTSGSSVGDGMITIRVSTVSQSHDVSIEATSTFGELKMVLSLTTSLEPREQRLLFKGKERGDDEYLHMVGVKDKDKVLLLEDPAIKEIKKLHRMTGTQQIGSPYCTISGVFGWRNVRFSWE</sequence>
<gene>
    <name evidence="2" type="ORF">F3Y22_tig00000738pilonHSYRG00029</name>
</gene>
<dbReference type="SUPFAM" id="SSF54236">
    <property type="entry name" value="Ubiquitin-like"/>
    <property type="match status" value="1"/>
</dbReference>
<dbReference type="PANTHER" id="PTHR47376">
    <property type="entry name" value="OS02G0597700 PROTEIN"/>
    <property type="match status" value="1"/>
</dbReference>
<organism evidence="2 3">
    <name type="scientific">Hibiscus syriacus</name>
    <name type="common">Rose of Sharon</name>
    <dbReference type="NCBI Taxonomy" id="106335"/>
    <lineage>
        <taxon>Eukaryota</taxon>
        <taxon>Viridiplantae</taxon>
        <taxon>Streptophyta</taxon>
        <taxon>Embryophyta</taxon>
        <taxon>Tracheophyta</taxon>
        <taxon>Spermatophyta</taxon>
        <taxon>Magnoliopsida</taxon>
        <taxon>eudicotyledons</taxon>
        <taxon>Gunneridae</taxon>
        <taxon>Pentapetalae</taxon>
        <taxon>rosids</taxon>
        <taxon>malvids</taxon>
        <taxon>Malvales</taxon>
        <taxon>Malvaceae</taxon>
        <taxon>Malvoideae</taxon>
        <taxon>Hibiscus</taxon>
    </lineage>
</organism>
<name>A0A6A3CYE6_HIBSY</name>
<dbReference type="InterPro" id="IPR029071">
    <property type="entry name" value="Ubiquitin-like_domsf"/>
</dbReference>
<protein>
    <recommendedName>
        <fullName evidence="1">Ubiquitin-like domain-containing protein</fullName>
    </recommendedName>
</protein>
<dbReference type="SMART" id="SM00213">
    <property type="entry name" value="UBQ"/>
    <property type="match status" value="1"/>
</dbReference>
<comment type="caution">
    <text evidence="2">The sequence shown here is derived from an EMBL/GenBank/DDBJ whole genome shotgun (WGS) entry which is preliminary data.</text>
</comment>
<dbReference type="PROSITE" id="PS50053">
    <property type="entry name" value="UBIQUITIN_2"/>
    <property type="match status" value="1"/>
</dbReference>
<keyword evidence="3" id="KW-1185">Reference proteome</keyword>
<evidence type="ECO:0000313" key="2">
    <source>
        <dbReference type="EMBL" id="KAE8734595.1"/>
    </source>
</evidence>
<dbReference type="InterPro" id="IPR000626">
    <property type="entry name" value="Ubiquitin-like_dom"/>
</dbReference>
<dbReference type="Proteomes" id="UP000436088">
    <property type="component" value="Unassembled WGS sequence"/>
</dbReference>
<feature type="domain" description="Ubiquitin-like" evidence="1">
    <location>
        <begin position="66"/>
        <end position="134"/>
    </location>
</feature>
<dbReference type="Gene3D" id="3.10.20.90">
    <property type="entry name" value="Phosphatidylinositol 3-kinase Catalytic Subunit, Chain A, domain 1"/>
    <property type="match status" value="1"/>
</dbReference>